<sequence>MPRYVLRNKTVLITGAAGGIGAASARALHARGANTVLVGRNADSVATLAREIGGERVLHMSVDVTDREALDDAVARTVERFGALDIVFANAGIAPDRVATIATIDPEVFERIVEVDLLGVWRTVRAALPQIIAARGHVLVTSSTYAFINGVVNAPYAASKAAVEQFARALRVELRLHDATAGVLYPGWVDTKMICSAFGGDDIVTRMREVAFPTPLAGAIPAHAVARRVVTGIERRSARITVPRRWQPISALRGIINPLTDARLRRDRLFLALLRECENTATRNSAPRGVCDSRSRPHRDGQVGPS</sequence>
<dbReference type="GO" id="GO:0016491">
    <property type="term" value="F:oxidoreductase activity"/>
    <property type="evidence" value="ECO:0007669"/>
    <property type="project" value="UniProtKB-KW"/>
</dbReference>
<proteinExistence type="inferred from homology"/>
<dbReference type="PRINTS" id="PR00080">
    <property type="entry name" value="SDRFAMILY"/>
</dbReference>
<organism evidence="6 7">
    <name type="scientific">Streptomyces noursei</name>
    <name type="common">Streptomyces albulus</name>
    <dbReference type="NCBI Taxonomy" id="1971"/>
    <lineage>
        <taxon>Bacteria</taxon>
        <taxon>Bacillati</taxon>
        <taxon>Actinomycetota</taxon>
        <taxon>Actinomycetes</taxon>
        <taxon>Kitasatosporales</taxon>
        <taxon>Streptomycetaceae</taxon>
        <taxon>Streptomyces</taxon>
    </lineage>
</organism>
<evidence type="ECO:0000313" key="6">
    <source>
        <dbReference type="EMBL" id="GCB89070.1"/>
    </source>
</evidence>
<feature type="domain" description="Ketoreductase" evidence="5">
    <location>
        <begin position="9"/>
        <end position="191"/>
    </location>
</feature>
<dbReference type="EMBL" id="BHXC01000006">
    <property type="protein sequence ID" value="GCB89070.1"/>
    <property type="molecule type" value="Genomic_DNA"/>
</dbReference>
<evidence type="ECO:0000256" key="3">
    <source>
        <dbReference type="RuleBase" id="RU000363"/>
    </source>
</evidence>
<dbReference type="NCBIfam" id="NF004526">
    <property type="entry name" value="PRK05872.1"/>
    <property type="match status" value="1"/>
</dbReference>
<comment type="caution">
    <text evidence="6">The sequence shown here is derived from an EMBL/GenBank/DDBJ whole genome shotgun (WGS) entry which is preliminary data.</text>
</comment>
<dbReference type="InterPro" id="IPR057326">
    <property type="entry name" value="KR_dom"/>
</dbReference>
<feature type="region of interest" description="Disordered" evidence="4">
    <location>
        <begin position="283"/>
        <end position="306"/>
    </location>
</feature>
<dbReference type="Gene3D" id="3.40.50.720">
    <property type="entry name" value="NAD(P)-binding Rossmann-like Domain"/>
    <property type="match status" value="1"/>
</dbReference>
<dbReference type="SMART" id="SM00822">
    <property type="entry name" value="PKS_KR"/>
    <property type="match status" value="1"/>
</dbReference>
<dbReference type="CDD" id="cd05233">
    <property type="entry name" value="SDR_c"/>
    <property type="match status" value="1"/>
</dbReference>
<dbReference type="Proteomes" id="UP000288351">
    <property type="component" value="Unassembled WGS sequence"/>
</dbReference>
<dbReference type="PRINTS" id="PR00081">
    <property type="entry name" value="GDHRDH"/>
</dbReference>
<dbReference type="RefSeq" id="WP_045787976.1">
    <property type="nucleotide sequence ID" value="NZ_CP104098.1"/>
</dbReference>
<evidence type="ECO:0000313" key="7">
    <source>
        <dbReference type="Proteomes" id="UP000288351"/>
    </source>
</evidence>
<feature type="compositionally biased region" description="Basic and acidic residues" evidence="4">
    <location>
        <begin position="291"/>
        <end position="306"/>
    </location>
</feature>
<dbReference type="GO" id="GO:0016020">
    <property type="term" value="C:membrane"/>
    <property type="evidence" value="ECO:0007669"/>
    <property type="project" value="TreeGrafter"/>
</dbReference>
<reference evidence="6 7" key="1">
    <citation type="journal article" date="2019" name="Microbiol. Resour. Announc.">
        <title>Draft Genome Sequence of the Most Traditional epsilon-Poly-l-Lysine Producer, Streptomyces albulus NBRC14147.</title>
        <authorList>
            <person name="Yamanaka K."/>
            <person name="Hamano Y."/>
        </authorList>
    </citation>
    <scope>NUCLEOTIDE SEQUENCE [LARGE SCALE GENOMIC DNA]</scope>
    <source>
        <strain evidence="6 7">NBRC 14147</strain>
    </source>
</reference>
<dbReference type="PANTHER" id="PTHR44196:SF1">
    <property type="entry name" value="DEHYDROGENASE_REDUCTASE SDR FAMILY MEMBER 7B"/>
    <property type="match status" value="1"/>
</dbReference>
<protein>
    <submittedName>
        <fullName evidence="6">Putative short-chain dehydrogenase/reductase</fullName>
    </submittedName>
</protein>
<dbReference type="InterPro" id="IPR036291">
    <property type="entry name" value="NAD(P)-bd_dom_sf"/>
</dbReference>
<evidence type="ECO:0000256" key="1">
    <source>
        <dbReference type="ARBA" id="ARBA00006484"/>
    </source>
</evidence>
<dbReference type="Pfam" id="PF00106">
    <property type="entry name" value="adh_short"/>
    <property type="match status" value="1"/>
</dbReference>
<name>A0A401QUN2_STRNR</name>
<keyword evidence="2" id="KW-0560">Oxidoreductase</keyword>
<dbReference type="InterPro" id="IPR020904">
    <property type="entry name" value="Sc_DH/Rdtase_CS"/>
</dbReference>
<evidence type="ECO:0000256" key="4">
    <source>
        <dbReference type="SAM" id="MobiDB-lite"/>
    </source>
</evidence>
<gene>
    <name evidence="6" type="ORF">SALB_01743</name>
</gene>
<evidence type="ECO:0000259" key="5">
    <source>
        <dbReference type="SMART" id="SM00822"/>
    </source>
</evidence>
<evidence type="ECO:0000256" key="2">
    <source>
        <dbReference type="ARBA" id="ARBA00023002"/>
    </source>
</evidence>
<dbReference type="PANTHER" id="PTHR44196">
    <property type="entry name" value="DEHYDROGENASE/REDUCTASE SDR FAMILY MEMBER 7B"/>
    <property type="match status" value="1"/>
</dbReference>
<comment type="similarity">
    <text evidence="1 3">Belongs to the short-chain dehydrogenases/reductases (SDR) family.</text>
</comment>
<dbReference type="InterPro" id="IPR002347">
    <property type="entry name" value="SDR_fam"/>
</dbReference>
<accession>A0A401QUN2</accession>
<dbReference type="SUPFAM" id="SSF51735">
    <property type="entry name" value="NAD(P)-binding Rossmann-fold domains"/>
    <property type="match status" value="1"/>
</dbReference>
<dbReference type="AlphaFoldDB" id="A0A401QUN2"/>
<dbReference type="PROSITE" id="PS00061">
    <property type="entry name" value="ADH_SHORT"/>
    <property type="match status" value="1"/>
</dbReference>